<organism evidence="1 2">
    <name type="scientific">Rhizophagus irregularis</name>
    <dbReference type="NCBI Taxonomy" id="588596"/>
    <lineage>
        <taxon>Eukaryota</taxon>
        <taxon>Fungi</taxon>
        <taxon>Fungi incertae sedis</taxon>
        <taxon>Mucoromycota</taxon>
        <taxon>Glomeromycotina</taxon>
        <taxon>Glomeromycetes</taxon>
        <taxon>Glomerales</taxon>
        <taxon>Glomeraceae</taxon>
        <taxon>Rhizophagus</taxon>
    </lineage>
</organism>
<name>A0A2N0NM02_9GLOM</name>
<dbReference type="Proteomes" id="UP000232722">
    <property type="component" value="Unassembled WGS sequence"/>
</dbReference>
<dbReference type="VEuPathDB" id="FungiDB:FUN_000099"/>
<gene>
    <name evidence="1" type="ORF">RhiirA5_436408</name>
</gene>
<evidence type="ECO:0000313" key="1">
    <source>
        <dbReference type="EMBL" id="PKB95602.1"/>
    </source>
</evidence>
<reference evidence="1 2" key="1">
    <citation type="submission" date="2016-04" db="EMBL/GenBank/DDBJ databases">
        <title>Genome analyses suggest a sexual origin of heterokaryosis in a supposedly ancient asexual fungus.</title>
        <authorList>
            <person name="Ropars J."/>
            <person name="Sedzielewska K."/>
            <person name="Noel J."/>
            <person name="Charron P."/>
            <person name="Farinelli L."/>
            <person name="Marton T."/>
            <person name="Kruger M."/>
            <person name="Pelin A."/>
            <person name="Brachmann A."/>
            <person name="Corradi N."/>
        </authorList>
    </citation>
    <scope>NUCLEOTIDE SEQUENCE [LARGE SCALE GENOMIC DNA]</scope>
    <source>
        <strain evidence="1 2">A5</strain>
    </source>
</reference>
<dbReference type="AlphaFoldDB" id="A0A2N0NM02"/>
<dbReference type="EMBL" id="LLXJ01004625">
    <property type="protein sequence ID" value="PKB95602.1"/>
    <property type="molecule type" value="Genomic_DNA"/>
</dbReference>
<reference evidence="1 2" key="2">
    <citation type="submission" date="2017-09" db="EMBL/GenBank/DDBJ databases">
        <title>Extensive intraspecific genome diversity in a model arbuscular mycorrhizal fungus.</title>
        <authorList>
            <person name="Chen E.C."/>
            <person name="Morin E."/>
            <person name="Beaudet D."/>
            <person name="Noel J."/>
            <person name="Ndikumana S."/>
            <person name="Charron P."/>
            <person name="St-Onge C."/>
            <person name="Giorgi J."/>
            <person name="Grigoriev I.V."/>
            <person name="Roux C."/>
            <person name="Martin F.M."/>
            <person name="Corradi N."/>
        </authorList>
    </citation>
    <scope>NUCLEOTIDE SEQUENCE [LARGE SCALE GENOMIC DNA]</scope>
    <source>
        <strain evidence="1 2">A5</strain>
    </source>
</reference>
<evidence type="ECO:0000313" key="2">
    <source>
        <dbReference type="Proteomes" id="UP000232722"/>
    </source>
</evidence>
<dbReference type="VEuPathDB" id="FungiDB:RhiirFUN_013386"/>
<comment type="caution">
    <text evidence="1">The sequence shown here is derived from an EMBL/GenBank/DDBJ whole genome shotgun (WGS) entry which is preliminary data.</text>
</comment>
<evidence type="ECO:0008006" key="3">
    <source>
        <dbReference type="Google" id="ProtNLM"/>
    </source>
</evidence>
<protein>
    <recommendedName>
        <fullName evidence="3">Reverse transcriptase domain-containing protein</fullName>
    </recommendedName>
</protein>
<proteinExistence type="predicted"/>
<sequence>MTHDLKEMITRVMENRREQIKIDSCQQILEDRIRMITDHEEVKVEVREHYKEWTAVRNFNEIAFNNHWKDEYEPLNEIDENIYTTLCEDVHINELNDVLKQVKNDKAAGASGIPYDFWKKSGDLTKNLLLMIINGVLNEENWPEDWKKGIIYPIKKTIDWNRDLSLTRPITLIETARKLAIKIFTNRLSTILAKNNILKGKNFAALKYESTFEPIKIVQSVIEDTNINKKEA</sequence>
<accession>A0A2N0NM02</accession>
<dbReference type="VEuPathDB" id="FungiDB:RhiirA1_469061"/>
<dbReference type="PANTHER" id="PTHR19446">
    <property type="entry name" value="REVERSE TRANSCRIPTASES"/>
    <property type="match status" value="1"/>
</dbReference>